<accession>A0AAN9LH76</accession>
<dbReference type="EMBL" id="JAYMYR010000010">
    <property type="protein sequence ID" value="KAK7335952.1"/>
    <property type="molecule type" value="Genomic_DNA"/>
</dbReference>
<organism evidence="1 2">
    <name type="scientific">Phaseolus coccineus</name>
    <name type="common">Scarlet runner bean</name>
    <name type="synonym">Phaseolus multiflorus</name>
    <dbReference type="NCBI Taxonomy" id="3886"/>
    <lineage>
        <taxon>Eukaryota</taxon>
        <taxon>Viridiplantae</taxon>
        <taxon>Streptophyta</taxon>
        <taxon>Embryophyta</taxon>
        <taxon>Tracheophyta</taxon>
        <taxon>Spermatophyta</taxon>
        <taxon>Magnoliopsida</taxon>
        <taxon>eudicotyledons</taxon>
        <taxon>Gunneridae</taxon>
        <taxon>Pentapetalae</taxon>
        <taxon>rosids</taxon>
        <taxon>fabids</taxon>
        <taxon>Fabales</taxon>
        <taxon>Fabaceae</taxon>
        <taxon>Papilionoideae</taxon>
        <taxon>50 kb inversion clade</taxon>
        <taxon>NPAAA clade</taxon>
        <taxon>indigoferoid/millettioid clade</taxon>
        <taxon>Phaseoleae</taxon>
        <taxon>Phaseolus</taxon>
    </lineage>
</organism>
<name>A0AAN9LH76_PHACN</name>
<evidence type="ECO:0000313" key="2">
    <source>
        <dbReference type="Proteomes" id="UP001374584"/>
    </source>
</evidence>
<proteinExistence type="predicted"/>
<dbReference type="AlphaFoldDB" id="A0AAN9LH76"/>
<protein>
    <submittedName>
        <fullName evidence="1">Uncharacterized protein</fullName>
    </submittedName>
</protein>
<gene>
    <name evidence="1" type="ORF">VNO80_28109</name>
</gene>
<evidence type="ECO:0000313" key="1">
    <source>
        <dbReference type="EMBL" id="KAK7335952.1"/>
    </source>
</evidence>
<reference evidence="1 2" key="1">
    <citation type="submission" date="2024-01" db="EMBL/GenBank/DDBJ databases">
        <title>The genomes of 5 underutilized Papilionoideae crops provide insights into root nodulation and disease resistanc.</title>
        <authorList>
            <person name="Jiang F."/>
        </authorList>
    </citation>
    <scope>NUCLEOTIDE SEQUENCE [LARGE SCALE GENOMIC DNA]</scope>
    <source>
        <strain evidence="1">JINMINGXINNONG_FW02</strain>
        <tissue evidence="1">Leaves</tissue>
    </source>
</reference>
<keyword evidence="2" id="KW-1185">Reference proteome</keyword>
<dbReference type="Proteomes" id="UP001374584">
    <property type="component" value="Unassembled WGS sequence"/>
</dbReference>
<comment type="caution">
    <text evidence="1">The sequence shown here is derived from an EMBL/GenBank/DDBJ whole genome shotgun (WGS) entry which is preliminary data.</text>
</comment>
<sequence length="73" mass="8273">MNNSFGIRCLNVALERLLSSYRFLTSNAKEAVGLIQRSESQDETTDDAVRLQESLFKLNNAQILKIRKTTVRG</sequence>